<evidence type="ECO:0000256" key="1">
    <source>
        <dbReference type="SAM" id="Phobius"/>
    </source>
</evidence>
<dbReference type="PANTHER" id="PTHR14969:SF13">
    <property type="entry name" value="AT30094P"/>
    <property type="match status" value="1"/>
</dbReference>
<feature type="transmembrane region" description="Helical" evidence="1">
    <location>
        <begin position="237"/>
        <end position="256"/>
    </location>
</feature>
<reference evidence="3 4" key="1">
    <citation type="submission" date="2021-12" db="EMBL/GenBank/DDBJ databases">
        <title>Discovery of the Pendulisporaceae a myxobacterial family with distinct sporulation behavior and unique specialized metabolism.</title>
        <authorList>
            <person name="Garcia R."/>
            <person name="Popoff A."/>
            <person name="Bader C.D."/>
            <person name="Loehr J."/>
            <person name="Walesch S."/>
            <person name="Walt C."/>
            <person name="Boldt J."/>
            <person name="Bunk B."/>
            <person name="Haeckl F.J.F.P.J."/>
            <person name="Gunesch A.P."/>
            <person name="Birkelbach J."/>
            <person name="Nuebel U."/>
            <person name="Pietschmann T."/>
            <person name="Bach T."/>
            <person name="Mueller R."/>
        </authorList>
    </citation>
    <scope>NUCLEOTIDE SEQUENCE [LARGE SCALE GENOMIC DNA]</scope>
    <source>
        <strain evidence="3 4">MSr11954</strain>
    </source>
</reference>
<dbReference type="SMART" id="SM00014">
    <property type="entry name" value="acidPPc"/>
    <property type="match status" value="1"/>
</dbReference>
<dbReference type="Proteomes" id="UP001370348">
    <property type="component" value="Chromosome"/>
</dbReference>
<dbReference type="InterPro" id="IPR000326">
    <property type="entry name" value="PAP2/HPO"/>
</dbReference>
<proteinExistence type="predicted"/>
<dbReference type="SUPFAM" id="SSF48317">
    <property type="entry name" value="Acid phosphatase/Vanadium-dependent haloperoxidase"/>
    <property type="match status" value="1"/>
</dbReference>
<gene>
    <name evidence="3" type="ORF">LZC94_00435</name>
</gene>
<dbReference type="PANTHER" id="PTHR14969">
    <property type="entry name" value="SPHINGOSINE-1-PHOSPHATE PHOSPHOHYDROLASE"/>
    <property type="match status" value="1"/>
</dbReference>
<evidence type="ECO:0000313" key="3">
    <source>
        <dbReference type="EMBL" id="WXB15745.1"/>
    </source>
</evidence>
<accession>A0ABZ2LZL8</accession>
<name>A0ABZ2LZL8_9BACT</name>
<keyword evidence="1" id="KW-0472">Membrane</keyword>
<feature type="transmembrane region" description="Helical" evidence="1">
    <location>
        <begin position="199"/>
        <end position="217"/>
    </location>
</feature>
<dbReference type="EMBL" id="CP089984">
    <property type="protein sequence ID" value="WXB15745.1"/>
    <property type="molecule type" value="Genomic_DNA"/>
</dbReference>
<sequence>MAHPVHADSSSPRIDVALVPDGAVIVGSLLGTLAMSRLPVAKGRWREELLPFDLGTRGVSSGTHADISNGMITSTLALPVLAEVVRGDADRLSKGVVYGEAMAIGAFLNAVAKFTVQRPRPYTYSTNPSVVRYAAREGNESYISFYSGHATTAFAAAVSGSYLFAYGNPNTGSRALIWGLEMAFASATATGRVRAGKHFPTDVVVGAAVGTGIGILVPRAHMSDRSAVALEPAEWAAISGGLLLGTAAIAFLPAFATKPAPRSEPLGGDPPTPARAGATWAVVPTFAPSGAGFSVRGTF</sequence>
<keyword evidence="1" id="KW-1133">Transmembrane helix</keyword>
<organism evidence="3 4">
    <name type="scientific">Pendulispora albinea</name>
    <dbReference type="NCBI Taxonomy" id="2741071"/>
    <lineage>
        <taxon>Bacteria</taxon>
        <taxon>Pseudomonadati</taxon>
        <taxon>Myxococcota</taxon>
        <taxon>Myxococcia</taxon>
        <taxon>Myxococcales</taxon>
        <taxon>Sorangiineae</taxon>
        <taxon>Pendulisporaceae</taxon>
        <taxon>Pendulispora</taxon>
    </lineage>
</organism>
<dbReference type="CDD" id="cd01610">
    <property type="entry name" value="PAP2_like"/>
    <property type="match status" value="1"/>
</dbReference>
<feature type="domain" description="Phosphatidic acid phosphatase type 2/haloperoxidase" evidence="2">
    <location>
        <begin position="93"/>
        <end position="218"/>
    </location>
</feature>
<dbReference type="InterPro" id="IPR036938">
    <property type="entry name" value="PAP2/HPO_sf"/>
</dbReference>
<keyword evidence="1" id="KW-0812">Transmembrane</keyword>
<dbReference type="RefSeq" id="WP_394825379.1">
    <property type="nucleotide sequence ID" value="NZ_CP089984.1"/>
</dbReference>
<dbReference type="Gene3D" id="1.20.144.10">
    <property type="entry name" value="Phosphatidic acid phosphatase type 2/haloperoxidase"/>
    <property type="match status" value="1"/>
</dbReference>
<dbReference type="Pfam" id="PF01569">
    <property type="entry name" value="PAP2"/>
    <property type="match status" value="1"/>
</dbReference>
<protein>
    <submittedName>
        <fullName evidence="3">Phosphatase PAP2 family protein</fullName>
    </submittedName>
</protein>
<evidence type="ECO:0000259" key="2">
    <source>
        <dbReference type="SMART" id="SM00014"/>
    </source>
</evidence>
<evidence type="ECO:0000313" key="4">
    <source>
        <dbReference type="Proteomes" id="UP001370348"/>
    </source>
</evidence>
<keyword evidence="4" id="KW-1185">Reference proteome</keyword>